<dbReference type="EMBL" id="MSPP01000001">
    <property type="protein sequence ID" value="OUD10131.1"/>
    <property type="molecule type" value="Genomic_DNA"/>
</dbReference>
<comment type="caution">
    <text evidence="5">The sequence shown here is derived from an EMBL/GenBank/DDBJ whole genome shotgun (WGS) entry which is preliminary data.</text>
</comment>
<dbReference type="OrthoDB" id="9803988at2"/>
<proteinExistence type="inferred from homology"/>
<sequence length="636" mass="71963">MYNRSAAAAVARAKPRNNVLGMLVGGTALIVGVMWSGSVWAQDAIIESHAISTFGSPVYADPDFPHLNYVNPDAPKGGEIAVWNTGGFDNLNPYATQEGKPAYLSSSMYESVLVNTADDPDAVYCYMCTTLEYPESKDWVIFHLRDDVVFSDGTPMTAYDMEFSHKLMIEQATESYRFAVAQMVDSVEVIDDYTIKFNFAADYPKNSVIETVGATPIFSQKWYEESGARLDESRMETGIGTGAYFLSDYSINQQLIYSRNPNFWGDDHPINIGRNNFDTIRVEYFDDTTAAFEGFKAGEFTFRQENSSLSWATAYDFPALNNGWVVKEELPDGSVPNALGFMFNMKNPKFSDLRVRQAIALMYNFTWTNTELQYGIFQQRESFWQNSDLAAVGVPTGRELEILETVADLIDPSILTDEVTMPHTSGDRQLDRRNLRQALALMEEAGWTPGDDGMLRDANGNSFDLEFLGYSPTFDRIMLPYVDNLKRLGVNAEWNRVDPPQYTERTRNFDYDMIYSGYTSGPIEGEGIIQKYGSEGLGDVFNPAYYSNPAVDQIIEFVRNAETYEEMTASVRAIDRIMRRDLFIVPSWYLGKHLVAYYDMFEYPENLPPYALGQLDFWWYNQDKADALVAAGALRQ</sequence>
<organism evidence="5 6">
    <name type="scientific">Marivivens niveibacter</name>
    <dbReference type="NCBI Taxonomy" id="1930667"/>
    <lineage>
        <taxon>Bacteria</taxon>
        <taxon>Pseudomonadati</taxon>
        <taxon>Pseudomonadota</taxon>
        <taxon>Alphaproteobacteria</taxon>
        <taxon>Rhodobacterales</taxon>
        <taxon>Paracoccaceae</taxon>
        <taxon>Marivivens group</taxon>
        <taxon>Marivivens</taxon>
    </lineage>
</organism>
<comment type="subcellular location">
    <subcellularLocation>
        <location evidence="1">Periplasm</location>
    </subcellularLocation>
</comment>
<dbReference type="GO" id="GO:0030288">
    <property type="term" value="C:outer membrane-bounded periplasmic space"/>
    <property type="evidence" value="ECO:0007669"/>
    <property type="project" value="TreeGrafter"/>
</dbReference>
<dbReference type="AlphaFoldDB" id="A0A251X0P7"/>
<dbReference type="GO" id="GO:0042884">
    <property type="term" value="P:microcin transport"/>
    <property type="evidence" value="ECO:0007669"/>
    <property type="project" value="TreeGrafter"/>
</dbReference>
<name>A0A251X0P7_9RHOB</name>
<dbReference type="GO" id="GO:0043190">
    <property type="term" value="C:ATP-binding cassette (ABC) transporter complex"/>
    <property type="evidence" value="ECO:0007669"/>
    <property type="project" value="InterPro"/>
</dbReference>
<dbReference type="PANTHER" id="PTHR30290:SF64">
    <property type="entry name" value="ABC TRANSPORTER PERIPLASMIC BINDING PROTEIN"/>
    <property type="match status" value="1"/>
</dbReference>
<comment type="similarity">
    <text evidence="2">Belongs to the bacterial solute-binding protein 5 family.</text>
</comment>
<dbReference type="Proteomes" id="UP000194664">
    <property type="component" value="Unassembled WGS sequence"/>
</dbReference>
<dbReference type="GO" id="GO:0015833">
    <property type="term" value="P:peptide transport"/>
    <property type="evidence" value="ECO:0007669"/>
    <property type="project" value="TreeGrafter"/>
</dbReference>
<dbReference type="Pfam" id="PF00496">
    <property type="entry name" value="SBP_bac_5"/>
    <property type="match status" value="1"/>
</dbReference>
<dbReference type="PANTHER" id="PTHR30290">
    <property type="entry name" value="PERIPLASMIC BINDING COMPONENT OF ABC TRANSPORTER"/>
    <property type="match status" value="1"/>
</dbReference>
<evidence type="ECO:0000313" key="6">
    <source>
        <dbReference type="Proteomes" id="UP000194664"/>
    </source>
</evidence>
<evidence type="ECO:0000256" key="1">
    <source>
        <dbReference type="ARBA" id="ARBA00004418"/>
    </source>
</evidence>
<dbReference type="CDD" id="cd08497">
    <property type="entry name" value="MbnE-like"/>
    <property type="match status" value="1"/>
</dbReference>
<dbReference type="Gene3D" id="3.10.105.10">
    <property type="entry name" value="Dipeptide-binding Protein, Domain 3"/>
    <property type="match status" value="1"/>
</dbReference>
<protein>
    <submittedName>
        <fullName evidence="5">ABC transporter substrate-binding protein</fullName>
    </submittedName>
</protein>
<evidence type="ECO:0000313" key="5">
    <source>
        <dbReference type="EMBL" id="OUD10131.1"/>
    </source>
</evidence>
<gene>
    <name evidence="5" type="ORF">BVC71_01020</name>
</gene>
<dbReference type="InterPro" id="IPR030678">
    <property type="entry name" value="Peptide/Ni-bd"/>
</dbReference>
<evidence type="ECO:0000259" key="4">
    <source>
        <dbReference type="Pfam" id="PF00496"/>
    </source>
</evidence>
<evidence type="ECO:0000256" key="3">
    <source>
        <dbReference type="ARBA" id="ARBA00022729"/>
    </source>
</evidence>
<dbReference type="InterPro" id="IPR000914">
    <property type="entry name" value="SBP_5_dom"/>
</dbReference>
<dbReference type="RefSeq" id="WP_086449781.1">
    <property type="nucleotide sequence ID" value="NZ_MSPP01000001.1"/>
</dbReference>
<feature type="domain" description="Solute-binding protein family 5" evidence="4">
    <location>
        <begin position="139"/>
        <end position="533"/>
    </location>
</feature>
<dbReference type="SUPFAM" id="SSF53850">
    <property type="entry name" value="Periplasmic binding protein-like II"/>
    <property type="match status" value="1"/>
</dbReference>
<keyword evidence="6" id="KW-1185">Reference proteome</keyword>
<dbReference type="GO" id="GO:1904680">
    <property type="term" value="F:peptide transmembrane transporter activity"/>
    <property type="evidence" value="ECO:0007669"/>
    <property type="project" value="TreeGrafter"/>
</dbReference>
<accession>A0A251X0P7</accession>
<dbReference type="PIRSF" id="PIRSF002741">
    <property type="entry name" value="MppA"/>
    <property type="match status" value="1"/>
</dbReference>
<dbReference type="InterPro" id="IPR039424">
    <property type="entry name" value="SBP_5"/>
</dbReference>
<evidence type="ECO:0000256" key="2">
    <source>
        <dbReference type="ARBA" id="ARBA00005695"/>
    </source>
</evidence>
<dbReference type="Gene3D" id="3.40.190.10">
    <property type="entry name" value="Periplasmic binding protein-like II"/>
    <property type="match status" value="1"/>
</dbReference>
<reference evidence="5 6" key="1">
    <citation type="submission" date="2016-12" db="EMBL/GenBank/DDBJ databases">
        <title>The draft genome sequence of HSLHS2.</title>
        <authorList>
            <person name="Hu D."/>
            <person name="Wang L."/>
            <person name="Shao Z."/>
        </authorList>
    </citation>
    <scope>NUCLEOTIDE SEQUENCE [LARGE SCALE GENOMIC DNA]</scope>
    <source>
        <strain evidence="5">MCCC 1A06712</strain>
    </source>
</reference>
<keyword evidence="3" id="KW-0732">Signal</keyword>